<name>X0WRN1_9ZZZZ</name>
<dbReference type="EMBL" id="BARS01049470">
    <property type="protein sequence ID" value="GAG33325.1"/>
    <property type="molecule type" value="Genomic_DNA"/>
</dbReference>
<proteinExistence type="predicted"/>
<dbReference type="GO" id="GO:0005737">
    <property type="term" value="C:cytoplasm"/>
    <property type="evidence" value="ECO:0007669"/>
    <property type="project" value="TreeGrafter"/>
</dbReference>
<dbReference type="PANTHER" id="PTHR43096">
    <property type="entry name" value="DNAJ HOMOLOG 1, MITOCHONDRIAL-RELATED"/>
    <property type="match status" value="1"/>
</dbReference>
<accession>X0WRN1</accession>
<gene>
    <name evidence="3" type="ORF">S01H1_73995</name>
</gene>
<dbReference type="Pfam" id="PF00226">
    <property type="entry name" value="DnaJ"/>
    <property type="match status" value="1"/>
</dbReference>
<dbReference type="PRINTS" id="PR00625">
    <property type="entry name" value="JDOMAIN"/>
</dbReference>
<dbReference type="Gene3D" id="1.10.287.110">
    <property type="entry name" value="DnaJ domain"/>
    <property type="match status" value="1"/>
</dbReference>
<sequence length="168" mass="19289">MIDYYATLGVALTATREQIRSSFRRLAKKHHPDLNHDNTAGAAGMMKLLLAAYEVLADDARRVEYDRKLVAYQERNRDHRREYLLSQRHKPEAWAGLILYDLMQGHDAEAIARYEEGLASGPKFELGKVLSAGDWFDCKFLLAEAYERHRRHASALDLYEGIFFADAT</sequence>
<dbReference type="AlphaFoldDB" id="X0WRN1"/>
<protein>
    <recommendedName>
        <fullName evidence="2">J domain-containing protein</fullName>
    </recommendedName>
</protein>
<dbReference type="SMART" id="SM00271">
    <property type="entry name" value="DnaJ"/>
    <property type="match status" value="1"/>
</dbReference>
<evidence type="ECO:0000256" key="1">
    <source>
        <dbReference type="ARBA" id="ARBA00023186"/>
    </source>
</evidence>
<keyword evidence="1" id="KW-0143">Chaperone</keyword>
<comment type="caution">
    <text evidence="3">The sequence shown here is derived from an EMBL/GenBank/DDBJ whole genome shotgun (WGS) entry which is preliminary data.</text>
</comment>
<dbReference type="PROSITE" id="PS50076">
    <property type="entry name" value="DNAJ_2"/>
    <property type="match status" value="1"/>
</dbReference>
<dbReference type="InterPro" id="IPR001623">
    <property type="entry name" value="DnaJ_domain"/>
</dbReference>
<reference evidence="3" key="1">
    <citation type="journal article" date="2014" name="Front. Microbiol.">
        <title>High frequency of phylogenetically diverse reductive dehalogenase-homologous genes in deep subseafloor sedimentary metagenomes.</title>
        <authorList>
            <person name="Kawai M."/>
            <person name="Futagami T."/>
            <person name="Toyoda A."/>
            <person name="Takaki Y."/>
            <person name="Nishi S."/>
            <person name="Hori S."/>
            <person name="Arai W."/>
            <person name="Tsubouchi T."/>
            <person name="Morono Y."/>
            <person name="Uchiyama I."/>
            <person name="Ito T."/>
            <person name="Fujiyama A."/>
            <person name="Inagaki F."/>
            <person name="Takami H."/>
        </authorList>
    </citation>
    <scope>NUCLEOTIDE SEQUENCE</scope>
    <source>
        <strain evidence="3">Expedition CK06-06</strain>
    </source>
</reference>
<organism evidence="3">
    <name type="scientific">marine sediment metagenome</name>
    <dbReference type="NCBI Taxonomy" id="412755"/>
    <lineage>
        <taxon>unclassified sequences</taxon>
        <taxon>metagenomes</taxon>
        <taxon>ecological metagenomes</taxon>
    </lineage>
</organism>
<evidence type="ECO:0000313" key="3">
    <source>
        <dbReference type="EMBL" id="GAG33325.1"/>
    </source>
</evidence>
<feature type="domain" description="J" evidence="2">
    <location>
        <begin position="3"/>
        <end position="69"/>
    </location>
</feature>
<dbReference type="SUPFAM" id="SSF46565">
    <property type="entry name" value="Chaperone J-domain"/>
    <property type="match status" value="1"/>
</dbReference>
<dbReference type="GO" id="GO:0042026">
    <property type="term" value="P:protein refolding"/>
    <property type="evidence" value="ECO:0007669"/>
    <property type="project" value="TreeGrafter"/>
</dbReference>
<dbReference type="PANTHER" id="PTHR43096:SF52">
    <property type="entry name" value="DNAJ HOMOLOG 1, MITOCHONDRIAL-RELATED"/>
    <property type="match status" value="1"/>
</dbReference>
<feature type="non-terminal residue" evidence="3">
    <location>
        <position position="168"/>
    </location>
</feature>
<dbReference type="GO" id="GO:0051082">
    <property type="term" value="F:unfolded protein binding"/>
    <property type="evidence" value="ECO:0007669"/>
    <property type="project" value="TreeGrafter"/>
</dbReference>
<evidence type="ECO:0000259" key="2">
    <source>
        <dbReference type="PROSITE" id="PS50076"/>
    </source>
</evidence>
<dbReference type="InterPro" id="IPR036869">
    <property type="entry name" value="J_dom_sf"/>
</dbReference>
<dbReference type="CDD" id="cd06257">
    <property type="entry name" value="DnaJ"/>
    <property type="match status" value="1"/>
</dbReference>